<gene>
    <name evidence="1" type="ORF">SAMN05192566_0716</name>
</gene>
<evidence type="ECO:0000313" key="2">
    <source>
        <dbReference type="Proteomes" id="UP000198629"/>
    </source>
</evidence>
<dbReference type="STRING" id="492660.SAMN05192566_0716"/>
<dbReference type="EMBL" id="FNFX01000001">
    <property type="protein sequence ID" value="SDK22931.1"/>
    <property type="molecule type" value="Genomic_DNA"/>
</dbReference>
<keyword evidence="2" id="KW-1185">Reference proteome</keyword>
<organism evidence="1 2">
    <name type="scientific">Methylophilus rhizosphaerae</name>
    <dbReference type="NCBI Taxonomy" id="492660"/>
    <lineage>
        <taxon>Bacteria</taxon>
        <taxon>Pseudomonadati</taxon>
        <taxon>Pseudomonadota</taxon>
        <taxon>Betaproteobacteria</taxon>
        <taxon>Nitrosomonadales</taxon>
        <taxon>Methylophilaceae</taxon>
        <taxon>Methylophilus</taxon>
    </lineage>
</organism>
<evidence type="ECO:0000313" key="1">
    <source>
        <dbReference type="EMBL" id="SDK22931.1"/>
    </source>
</evidence>
<proteinExistence type="predicted"/>
<dbReference type="RefSeq" id="WP_091470006.1">
    <property type="nucleotide sequence ID" value="NZ_FNFX01000001.1"/>
</dbReference>
<protein>
    <submittedName>
        <fullName evidence="1">Uncharacterized protein</fullName>
    </submittedName>
</protein>
<accession>A0A1G9A6S6</accession>
<dbReference type="Proteomes" id="UP000198629">
    <property type="component" value="Unassembled WGS sequence"/>
</dbReference>
<name>A0A1G9A6S6_9PROT</name>
<reference evidence="2" key="1">
    <citation type="submission" date="2016-10" db="EMBL/GenBank/DDBJ databases">
        <authorList>
            <person name="Varghese N."/>
            <person name="Submissions S."/>
        </authorList>
    </citation>
    <scope>NUCLEOTIDE SEQUENCE [LARGE SCALE GENOMIC DNA]</scope>
    <source>
        <strain evidence="2">CBMB127</strain>
    </source>
</reference>
<sequence length="99" mass="11932">MNDLKFYEEQFRTKLNMFTIRQPMFRNLDKEDYSIMMKLLRKLTSEFQLSEESLSLISQFKMLDNMKNPQHEGSGVTEFLAWMTINYIFVELKGFQKQA</sequence>
<dbReference type="AlphaFoldDB" id="A0A1G9A6S6"/>